<feature type="compositionally biased region" description="Basic and acidic residues" evidence="1">
    <location>
        <begin position="33"/>
        <end position="45"/>
    </location>
</feature>
<dbReference type="EMBL" id="UXUI01008036">
    <property type="protein sequence ID" value="VDD90294.1"/>
    <property type="molecule type" value="Genomic_DNA"/>
</dbReference>
<evidence type="ECO:0000313" key="4">
    <source>
        <dbReference type="WBParaSite" id="EVEC_0000541401-mRNA-1"/>
    </source>
</evidence>
<dbReference type="Proteomes" id="UP000274131">
    <property type="component" value="Unassembled WGS sequence"/>
</dbReference>
<protein>
    <submittedName>
        <fullName evidence="4">SCD domain-containing protein</fullName>
    </submittedName>
</protein>
<evidence type="ECO:0000256" key="1">
    <source>
        <dbReference type="SAM" id="MobiDB-lite"/>
    </source>
</evidence>
<feature type="compositionally biased region" description="Acidic residues" evidence="1">
    <location>
        <begin position="49"/>
        <end position="59"/>
    </location>
</feature>
<organism evidence="4">
    <name type="scientific">Enterobius vermicularis</name>
    <name type="common">Human pinworm</name>
    <dbReference type="NCBI Taxonomy" id="51028"/>
    <lineage>
        <taxon>Eukaryota</taxon>
        <taxon>Metazoa</taxon>
        <taxon>Ecdysozoa</taxon>
        <taxon>Nematoda</taxon>
        <taxon>Chromadorea</taxon>
        <taxon>Rhabditida</taxon>
        <taxon>Spirurina</taxon>
        <taxon>Oxyuridomorpha</taxon>
        <taxon>Oxyuroidea</taxon>
        <taxon>Oxyuridae</taxon>
        <taxon>Enterobius</taxon>
    </lineage>
</organism>
<dbReference type="OrthoDB" id="7255680at2759"/>
<accession>A0A0N4V5C3</accession>
<reference evidence="2 3" key="2">
    <citation type="submission" date="2018-10" db="EMBL/GenBank/DDBJ databases">
        <authorList>
            <consortium name="Pathogen Informatics"/>
        </authorList>
    </citation>
    <scope>NUCLEOTIDE SEQUENCE [LARGE SCALE GENOMIC DNA]</scope>
</reference>
<name>A0A0N4V5C3_ENTVE</name>
<sequence length="222" mass="25269">MSREPRATRDSGRLAGSKARSRKATPGLRVKRSRLEEQSTEEKNPSVETTEEEEVEETTGESVAERTNSQASGKLAKEDCQREVYEDAGNVSESLLKEYGVATLFGTSERCVPPSVVQLQPGETVPLSDIKDRDWIEQVKFWTFRDAYRLMHSKIWVEHCDLVRWVWTYSDYKGSDPLVIANIVFNLRDRSKGMLKDLMLMCIIFMEKGNNVTKIIDSASPE</sequence>
<feature type="compositionally biased region" description="Basic and acidic residues" evidence="1">
    <location>
        <begin position="1"/>
        <end position="12"/>
    </location>
</feature>
<feature type="region of interest" description="Disordered" evidence="1">
    <location>
        <begin position="1"/>
        <end position="76"/>
    </location>
</feature>
<evidence type="ECO:0000313" key="3">
    <source>
        <dbReference type="Proteomes" id="UP000274131"/>
    </source>
</evidence>
<reference evidence="4" key="1">
    <citation type="submission" date="2017-02" db="UniProtKB">
        <authorList>
            <consortium name="WormBaseParasite"/>
        </authorList>
    </citation>
    <scope>IDENTIFICATION</scope>
</reference>
<keyword evidence="3" id="KW-1185">Reference proteome</keyword>
<gene>
    <name evidence="2" type="ORF">EVEC_LOCUS5045</name>
</gene>
<proteinExistence type="predicted"/>
<dbReference type="WBParaSite" id="EVEC_0000541401-mRNA-1">
    <property type="protein sequence ID" value="EVEC_0000541401-mRNA-1"/>
    <property type="gene ID" value="EVEC_0000541401"/>
</dbReference>
<evidence type="ECO:0000313" key="2">
    <source>
        <dbReference type="EMBL" id="VDD90294.1"/>
    </source>
</evidence>
<dbReference type="AlphaFoldDB" id="A0A0N4V5C3"/>